<proteinExistence type="predicted"/>
<evidence type="ECO:0008006" key="4">
    <source>
        <dbReference type="Google" id="ProtNLM"/>
    </source>
</evidence>
<feature type="signal peptide" evidence="1">
    <location>
        <begin position="1"/>
        <end position="23"/>
    </location>
</feature>
<dbReference type="Proteomes" id="UP000018439">
    <property type="component" value="Chromosome"/>
</dbReference>
<dbReference type="PROSITE" id="PS51257">
    <property type="entry name" value="PROKAR_LIPOPROTEIN"/>
    <property type="match status" value="1"/>
</dbReference>
<evidence type="ECO:0000256" key="1">
    <source>
        <dbReference type="SAM" id="SignalP"/>
    </source>
</evidence>
<sequence>MKTSKFYAYALTFLLSSAFMVSCSDDDKNELDPTKGNETEKIVEKKHFDIWVSLGGTSGMGKSKTQLVMNVNSLEEQEKAIDFKGVAADVTAMLNQESIINGKYYYQVPKNTGRIGKYQISNKKATTIKEIAFSKNTFLDRRYSHAWIDDTTFVIAAASGDKKQVIWTKINAENLTITAEGTLNLPALPEGGKFSTSGLLSYRKADKKLIYLYTDKNKKAAKQFFYAFINPATMEVEKTGLENRAEEMAGTAYGELLQHKTFFDDKGNFYLACSSQLQDAAPSVSTDKDRKSTEKYGSLLRIKKGEFSFDKTYVGFSKGENDRKGKIVTVDYLGNDEALLYIQDPEYTKAPGWGANYNCYYAVLDLKTDKLEVLDLPFSEGTFSQRSLVEGDKAYIGVNPEKTAPCVYIYNIKSKKLTKGLSITEGYSFDRIVSITE</sequence>
<reference evidence="2 3" key="1">
    <citation type="journal article" date="2011" name="Stand. Genomic Sci.">
        <title>Non-contiguous finished genome sequence of Bacteroides coprosuis type strain (PC139).</title>
        <authorList>
            <person name="Land M."/>
            <person name="Held B."/>
            <person name="Gronow S."/>
            <person name="Abt B."/>
            <person name="Lucas S."/>
            <person name="Del Rio T.G."/>
            <person name="Nolan M."/>
            <person name="Tice H."/>
            <person name="Cheng J.F."/>
            <person name="Pitluck S."/>
            <person name="Liolios K."/>
            <person name="Pagani I."/>
            <person name="Ivanova N."/>
            <person name="Mavromatis K."/>
            <person name="Mikhailova N."/>
            <person name="Pati A."/>
            <person name="Tapia R."/>
            <person name="Han C."/>
            <person name="Goodwin L."/>
            <person name="Chen A."/>
            <person name="Palaniappan K."/>
            <person name="Hauser L."/>
            <person name="Brambilla E.M."/>
            <person name="Rohde M."/>
            <person name="Goker M."/>
            <person name="Detter J.C."/>
            <person name="Woyke T."/>
            <person name="Bristow J."/>
            <person name="Eisen J.A."/>
            <person name="Markowitz V."/>
            <person name="Hugenholtz P."/>
            <person name="Kyrpides N.C."/>
            <person name="Klenk H.P."/>
            <person name="Lapidus A."/>
        </authorList>
    </citation>
    <scope>NUCLEOTIDE SEQUENCE</scope>
    <source>
        <strain evidence="2 3">DSM 18011</strain>
    </source>
</reference>
<organism evidence="2 3">
    <name type="scientific">Bacteroides coprosuis DSM 18011</name>
    <dbReference type="NCBI Taxonomy" id="679937"/>
    <lineage>
        <taxon>Bacteria</taxon>
        <taxon>Pseudomonadati</taxon>
        <taxon>Bacteroidota</taxon>
        <taxon>Bacteroidia</taxon>
        <taxon>Bacteroidales</taxon>
        <taxon>Bacteroidaceae</taxon>
        <taxon>Bacteroides</taxon>
    </lineage>
</organism>
<evidence type="ECO:0000313" key="3">
    <source>
        <dbReference type="Proteomes" id="UP000018439"/>
    </source>
</evidence>
<gene>
    <name evidence="2" type="ORF">Bcop_1221</name>
</gene>
<dbReference type="OrthoDB" id="1404180at2"/>
<keyword evidence="1" id="KW-0732">Signal</keyword>
<name>F3ZUW5_9BACE</name>
<accession>F3ZUW5</accession>
<evidence type="ECO:0000313" key="2">
    <source>
        <dbReference type="EMBL" id="EGJ71425.1"/>
    </source>
</evidence>
<dbReference type="AlphaFoldDB" id="F3ZUW5"/>
<dbReference type="eggNOG" id="ENOG502Z95B">
    <property type="taxonomic scope" value="Bacteria"/>
</dbReference>
<protein>
    <recommendedName>
        <fullName evidence="4">DUF4374 domain-containing protein</fullName>
    </recommendedName>
</protein>
<dbReference type="EMBL" id="CM001167">
    <property type="protein sequence ID" value="EGJ71425.1"/>
    <property type="molecule type" value="Genomic_DNA"/>
</dbReference>
<feature type="chain" id="PRO_5003308755" description="DUF4374 domain-containing protein" evidence="1">
    <location>
        <begin position="24"/>
        <end position="437"/>
    </location>
</feature>
<keyword evidence="3" id="KW-1185">Reference proteome</keyword>
<dbReference type="HOGENOM" id="CLU_625063_0_0_10"/>